<accession>A0A8J5X4X8</accession>
<proteinExistence type="predicted"/>
<evidence type="ECO:0000313" key="1">
    <source>
        <dbReference type="EMBL" id="KAG8458446.1"/>
    </source>
</evidence>
<reference evidence="1" key="1">
    <citation type="submission" date="2021-05" db="EMBL/GenBank/DDBJ databases">
        <title>The genome of the haptophyte Pavlova lutheri (Diacronema luteri, Pavlovales) - a model for lipid biosynthesis in eukaryotic algae.</title>
        <authorList>
            <person name="Hulatt C.J."/>
            <person name="Posewitz M.C."/>
        </authorList>
    </citation>
    <scope>NUCLEOTIDE SEQUENCE</scope>
    <source>
        <strain evidence="1">NIVA-4/92</strain>
    </source>
</reference>
<name>A0A8J5X4X8_DIALT</name>
<sequence>MAAAGAAGWASSLKLVSVTFSPVASAPRGVTAVREMLRQLRTAKAGASDKLVTNVQLRTSGDVQLTLQFASGKKIAVQPESLSMRDIRALIEDNA</sequence>
<gene>
    <name evidence="1" type="ORF">KFE25_004324</name>
</gene>
<organism evidence="1 2">
    <name type="scientific">Diacronema lutheri</name>
    <name type="common">Unicellular marine alga</name>
    <name type="synonym">Monochrysis lutheri</name>
    <dbReference type="NCBI Taxonomy" id="2081491"/>
    <lineage>
        <taxon>Eukaryota</taxon>
        <taxon>Haptista</taxon>
        <taxon>Haptophyta</taxon>
        <taxon>Pavlovophyceae</taxon>
        <taxon>Pavlovales</taxon>
        <taxon>Pavlovaceae</taxon>
        <taxon>Diacronema</taxon>
    </lineage>
</organism>
<dbReference type="AlphaFoldDB" id="A0A8J5X4X8"/>
<dbReference type="EMBL" id="JAGTXO010000051">
    <property type="protein sequence ID" value="KAG8458446.1"/>
    <property type="molecule type" value="Genomic_DNA"/>
</dbReference>
<keyword evidence="2" id="KW-1185">Reference proteome</keyword>
<protein>
    <submittedName>
        <fullName evidence="1">Uncharacterized protein</fullName>
    </submittedName>
</protein>
<comment type="caution">
    <text evidence="1">The sequence shown here is derived from an EMBL/GenBank/DDBJ whole genome shotgun (WGS) entry which is preliminary data.</text>
</comment>
<evidence type="ECO:0000313" key="2">
    <source>
        <dbReference type="Proteomes" id="UP000751190"/>
    </source>
</evidence>
<dbReference type="Proteomes" id="UP000751190">
    <property type="component" value="Unassembled WGS sequence"/>
</dbReference>
<dbReference type="Gene3D" id="3.40.30.10">
    <property type="entry name" value="Glutaredoxin"/>
    <property type="match status" value="1"/>
</dbReference>